<evidence type="ECO:0000313" key="2">
    <source>
        <dbReference type="EMBL" id="MED4403138.1"/>
    </source>
</evidence>
<feature type="coiled-coil region" evidence="1">
    <location>
        <begin position="4"/>
        <end position="45"/>
    </location>
</feature>
<reference evidence="2 3" key="1">
    <citation type="submission" date="2023-03" db="EMBL/GenBank/DDBJ databases">
        <title>Bacillus Genome Sequencing.</title>
        <authorList>
            <person name="Dunlap C."/>
        </authorList>
    </citation>
    <scope>NUCLEOTIDE SEQUENCE [LARGE SCALE GENOMIC DNA]</scope>
    <source>
        <strain evidence="2 3">NRS-1717</strain>
    </source>
</reference>
<protein>
    <submittedName>
        <fullName evidence="2">Spore germination protein GerPC</fullName>
    </submittedName>
</protein>
<dbReference type="GeneID" id="301139298"/>
<dbReference type="EMBL" id="JARTFS010000013">
    <property type="protein sequence ID" value="MED4403138.1"/>
    <property type="molecule type" value="Genomic_DNA"/>
</dbReference>
<dbReference type="Pfam" id="PF10737">
    <property type="entry name" value="GerPC"/>
    <property type="match status" value="1"/>
</dbReference>
<comment type="caution">
    <text evidence="2">The sequence shown here is derived from an EMBL/GenBank/DDBJ whole genome shotgun (WGS) entry which is preliminary data.</text>
</comment>
<accession>A0ABU6P288</accession>
<sequence>MYQYNNYFQQIQAQNNKITELEKTIQLLQSEMRKLKDNSATKIEKIEYKFDQLKIERLEGTLNIGLNPTDPNQVENFDVAQNGVNIHGMQKELREQLGAQVSEELHQFLNGECLSLIGNIEEKFNYRLDEPHRRHIIEDIRKQIDSRIHYYVNGIHLTENDSLDDHKKAIVTNVKKDVENSITHFLNHLPTNMKGNE</sequence>
<dbReference type="Proteomes" id="UP001342826">
    <property type="component" value="Unassembled WGS sequence"/>
</dbReference>
<proteinExistence type="predicted"/>
<keyword evidence="1" id="KW-0175">Coiled coil</keyword>
<gene>
    <name evidence="2" type="primary">gerPC</name>
    <name evidence="2" type="ORF">P9271_17660</name>
</gene>
<name>A0ABU6P288_9BACI</name>
<dbReference type="InterPro" id="IPR019673">
    <property type="entry name" value="Spore_germination_GerPC"/>
</dbReference>
<keyword evidence="3" id="KW-1185">Reference proteome</keyword>
<organism evidence="2 3">
    <name type="scientific">Metabacillus fastidiosus</name>
    <dbReference type="NCBI Taxonomy" id="1458"/>
    <lineage>
        <taxon>Bacteria</taxon>
        <taxon>Bacillati</taxon>
        <taxon>Bacillota</taxon>
        <taxon>Bacilli</taxon>
        <taxon>Bacillales</taxon>
        <taxon>Bacillaceae</taxon>
        <taxon>Metabacillus</taxon>
    </lineage>
</organism>
<evidence type="ECO:0000313" key="3">
    <source>
        <dbReference type="Proteomes" id="UP001342826"/>
    </source>
</evidence>
<dbReference type="RefSeq" id="WP_066224639.1">
    <property type="nucleotide sequence ID" value="NZ_JARTFQ010000004.1"/>
</dbReference>
<evidence type="ECO:0000256" key="1">
    <source>
        <dbReference type="SAM" id="Coils"/>
    </source>
</evidence>